<evidence type="ECO:0000313" key="2">
    <source>
        <dbReference type="EMBL" id="AAF03939.1"/>
    </source>
</evidence>
<name>Q9RAI0_NITWC</name>
<keyword evidence="2" id="KW-0560">Oxidoreductase</keyword>
<dbReference type="NCBIfam" id="NF041640">
    <property type="entry name" value="AmoB_BACT"/>
    <property type="match status" value="1"/>
</dbReference>
<evidence type="ECO:0000256" key="1">
    <source>
        <dbReference type="SAM" id="Phobius"/>
    </source>
</evidence>
<organism evidence="2">
    <name type="scientific">Nitrosococcus watsoni (strain C-113)</name>
    <dbReference type="NCBI Taxonomy" id="105559"/>
    <lineage>
        <taxon>Bacteria</taxon>
        <taxon>Pseudomonadati</taxon>
        <taxon>Pseudomonadota</taxon>
        <taxon>Gammaproteobacteria</taxon>
        <taxon>Chromatiales</taxon>
        <taxon>Chromatiaceae</taxon>
        <taxon>Nitrosococcus</taxon>
    </lineage>
</organism>
<protein>
    <submittedName>
        <fullName evidence="2">Ammonia monooxygenase subunit B</fullName>
    </submittedName>
</protein>
<proteinExistence type="predicted"/>
<sequence>MENMKGTHITNRAKKWLAIGFTAVIASSVFYIPTVAAHGEKAQAAFLRMRTIHWYDMVWSKDTIAVNETYTISGKFRVFEDWPEAVEVPHVSFLNAGQPGPVTTRLTSYINGMFVPRSIGLELGGDYEFEMTMQGRRPGTWHVHTLLNVQGGGPLIGPGKYITITGDMADFENKVTDLTGNTVNLETMATGTVIGWHLFWYVLGIAWIVWWARRPMFLPRYMRVEAGEANDLVTAQDKKVTIGVLVGVLLIVLFGYKSAEEKFPVTIPLQAGLLGTIEPLPVDYNSMVSAKVLKANYRVPGRTITMTVELTNHTDQVLSIGEFNTGGIRFMNANVRSDDTGYPEELLAPEGLEMSQQDIAPGETVVVDISATDAAWEVQRMADVIYDPDSRFAGLIFFIDPEGNEIPIPVGGPLVPTFV</sequence>
<dbReference type="InterPro" id="IPR023301">
    <property type="entry name" value="NH3_CH4_mOase_suB_N"/>
</dbReference>
<reference evidence="2" key="1">
    <citation type="journal article" date="1999" name="FEMS Microbiol. Lett.">
        <title>The amo operon in marine, ammonia-oxidizing gamma-proteobacteria.</title>
        <authorList>
            <person name="Alzerreca J.J."/>
            <person name="Norton J.M."/>
            <person name="Klotz M.G."/>
        </authorList>
    </citation>
    <scope>NUCLEOTIDE SEQUENCE</scope>
    <source>
        <strain evidence="2">C-113</strain>
    </source>
</reference>
<dbReference type="InterPro" id="IPR023141">
    <property type="entry name" value="NH3_CH4_mOase_suB_hlx_hairpin"/>
</dbReference>
<dbReference type="InterPro" id="IPR006833">
    <property type="entry name" value="NH3_CH4_mOase_B"/>
</dbReference>
<dbReference type="GO" id="GO:0004497">
    <property type="term" value="F:monooxygenase activity"/>
    <property type="evidence" value="ECO:0007669"/>
    <property type="project" value="UniProtKB-KW"/>
</dbReference>
<accession>Q9RAI0</accession>
<keyword evidence="1" id="KW-1133">Transmembrane helix</keyword>
<feature type="transmembrane region" description="Helical" evidence="1">
    <location>
        <begin position="240"/>
        <end position="256"/>
    </location>
</feature>
<dbReference type="Gene3D" id="2.60.40.1580">
    <property type="entry name" value="Particulate methane monooxygenase, b subunit. Chain: A, domain 3"/>
    <property type="match status" value="1"/>
</dbReference>
<keyword evidence="2" id="KW-0503">Monooxygenase</keyword>
<dbReference type="Pfam" id="PF04744">
    <property type="entry name" value="Monooxygenase_B"/>
    <property type="match status" value="1"/>
</dbReference>
<dbReference type="Gene3D" id="1.10.287.710">
    <property type="entry name" value="Helix hairpin bin"/>
    <property type="match status" value="1"/>
</dbReference>
<keyword evidence="1" id="KW-0812">Transmembrane</keyword>
<dbReference type="EMBL" id="AF153344">
    <property type="protein sequence ID" value="AAF03939.1"/>
    <property type="molecule type" value="Genomic_DNA"/>
</dbReference>
<dbReference type="InterPro" id="IPR023303">
    <property type="entry name" value="NH3_CH4_mOase_suB_C"/>
</dbReference>
<keyword evidence="1" id="KW-0472">Membrane</keyword>
<dbReference type="Gene3D" id="2.60.120.570">
    <property type="entry name" value="Particulate methane monooxygenase, b subunit. Chain: A, domain 1"/>
    <property type="match status" value="1"/>
</dbReference>
<feature type="transmembrane region" description="Helical" evidence="1">
    <location>
        <begin position="194"/>
        <end position="212"/>
    </location>
</feature>
<dbReference type="AlphaFoldDB" id="Q9RAI0"/>
<reference evidence="2" key="2">
    <citation type="journal article" date="2002" name="Arch. Microbiol.">
        <title>Diversity of ammonia monooxygenase operon in autotrophic ammonia-oxidizing bacteria.</title>
        <authorList>
            <person name="Norton J.M."/>
            <person name="Alzerreca J.J."/>
            <person name="Suwa Y."/>
            <person name="Klotz M.G."/>
        </authorList>
    </citation>
    <scope>NUCLEOTIDE SEQUENCE</scope>
    <source>
        <strain evidence="2">C-113</strain>
    </source>
</reference>
<dbReference type="NCBIfam" id="TIGR03079">
    <property type="entry name" value="CH4_NH3mon_ox_B"/>
    <property type="match status" value="1"/>
</dbReference>
<gene>
    <name evidence="2" type="primary">amoB</name>
</gene>